<reference evidence="16 17" key="1">
    <citation type="journal article" date="2019" name="Nat. Plants">
        <title>Genome sequencing of Musa balbisiana reveals subgenome evolution and function divergence in polyploid bananas.</title>
        <authorList>
            <person name="Yao X."/>
        </authorList>
    </citation>
    <scope>NUCLEOTIDE SEQUENCE [LARGE SCALE GENOMIC DNA]</scope>
    <source>
        <strain evidence="17">cv. DH-PKW</strain>
        <tissue evidence="16">Leaves</tissue>
    </source>
</reference>
<dbReference type="InterPro" id="IPR045899">
    <property type="entry name" value="ATL71-like"/>
</dbReference>
<keyword evidence="11 14" id="KW-1133">Transmembrane helix</keyword>
<dbReference type="InterPro" id="IPR001841">
    <property type="entry name" value="Znf_RING"/>
</dbReference>
<evidence type="ECO:0000256" key="7">
    <source>
        <dbReference type="ARBA" id="ARBA00022723"/>
    </source>
</evidence>
<name>A0A4S8K9C0_MUSBA</name>
<comment type="subcellular location">
    <subcellularLocation>
        <location evidence="2">Membrane</location>
        <topology evidence="2">Single-pass membrane protein</topology>
    </subcellularLocation>
</comment>
<dbReference type="SMART" id="SM00184">
    <property type="entry name" value="RING"/>
    <property type="match status" value="2"/>
</dbReference>
<keyword evidence="5" id="KW-0808">Transferase</keyword>
<dbReference type="Gene3D" id="3.30.40.10">
    <property type="entry name" value="Zinc/RING finger domain, C3HC4 (zinc finger)"/>
    <property type="match status" value="2"/>
</dbReference>
<evidence type="ECO:0000256" key="2">
    <source>
        <dbReference type="ARBA" id="ARBA00004167"/>
    </source>
</evidence>
<comment type="pathway">
    <text evidence="3">Protein modification; protein ubiquitination.</text>
</comment>
<evidence type="ECO:0000256" key="4">
    <source>
        <dbReference type="ARBA" id="ARBA00012483"/>
    </source>
</evidence>
<dbReference type="CDD" id="cd16461">
    <property type="entry name" value="RING-H2_EL5-like"/>
    <property type="match status" value="2"/>
</dbReference>
<evidence type="ECO:0000256" key="9">
    <source>
        <dbReference type="ARBA" id="ARBA00022786"/>
    </source>
</evidence>
<evidence type="ECO:0000259" key="15">
    <source>
        <dbReference type="PROSITE" id="PS50089"/>
    </source>
</evidence>
<dbReference type="EMBL" id="PYDT01000001">
    <property type="protein sequence ID" value="THU71583.1"/>
    <property type="molecule type" value="Genomic_DNA"/>
</dbReference>
<keyword evidence="8 13" id="KW-0863">Zinc-finger</keyword>
<evidence type="ECO:0000256" key="5">
    <source>
        <dbReference type="ARBA" id="ARBA00022679"/>
    </source>
</evidence>
<dbReference type="PANTHER" id="PTHR46719:SF7">
    <property type="entry name" value="RING-H2 FINGER PROTEIN ATL71-RELATED"/>
    <property type="match status" value="1"/>
</dbReference>
<keyword evidence="12 14" id="KW-0472">Membrane</keyword>
<keyword evidence="7" id="KW-0479">Metal-binding</keyword>
<feature type="domain" description="RING-type" evidence="15">
    <location>
        <begin position="85"/>
        <end position="127"/>
    </location>
</feature>
<gene>
    <name evidence="16" type="ORF">C4D60_Mb04t02990</name>
</gene>
<evidence type="ECO:0000256" key="3">
    <source>
        <dbReference type="ARBA" id="ARBA00004906"/>
    </source>
</evidence>
<dbReference type="FunFam" id="3.30.40.10:FF:000187">
    <property type="entry name" value="E3 ubiquitin-protein ligase ATL6"/>
    <property type="match status" value="1"/>
</dbReference>
<evidence type="ECO:0000313" key="16">
    <source>
        <dbReference type="EMBL" id="THU71583.1"/>
    </source>
</evidence>
<feature type="domain" description="RING-type" evidence="15">
    <location>
        <begin position="232"/>
        <end position="274"/>
    </location>
</feature>
<proteinExistence type="predicted"/>
<dbReference type="AlphaFoldDB" id="A0A4S8K9C0"/>
<evidence type="ECO:0000256" key="11">
    <source>
        <dbReference type="ARBA" id="ARBA00022989"/>
    </source>
</evidence>
<organism evidence="16 17">
    <name type="scientific">Musa balbisiana</name>
    <name type="common">Banana</name>
    <dbReference type="NCBI Taxonomy" id="52838"/>
    <lineage>
        <taxon>Eukaryota</taxon>
        <taxon>Viridiplantae</taxon>
        <taxon>Streptophyta</taxon>
        <taxon>Embryophyta</taxon>
        <taxon>Tracheophyta</taxon>
        <taxon>Spermatophyta</taxon>
        <taxon>Magnoliopsida</taxon>
        <taxon>Liliopsida</taxon>
        <taxon>Zingiberales</taxon>
        <taxon>Musaceae</taxon>
        <taxon>Musa</taxon>
    </lineage>
</organism>
<dbReference type="PROSITE" id="PS50089">
    <property type="entry name" value="ZF_RING_2"/>
    <property type="match status" value="2"/>
</dbReference>
<sequence>MGSGMERRIALGYGLLICLVVLVSAYLWYIYALLQRSVPTNVRFDPGEAASTDAEAGVDEATLECYPKMAYSQAKLEKGTTATCCSICLGDYRDADVLQMLPQCGHHFHVDCINRWLRSHASCPNCRSLPAPGSGEPMEKLANLPFFSILAATVTVTGPGPGGFCCIYINSTISPPSEEMTGAADADGLEAVVVASPTNVEVGIDQATLMRYPRVTYSQANLDDKGTTASCCCICLYDFEDTDVLRLLPQCGHPFHLDCVDPWLRSHSSCPICRSFAAPRAEVMSSTQPTRSQ</sequence>
<evidence type="ECO:0000256" key="14">
    <source>
        <dbReference type="SAM" id="Phobius"/>
    </source>
</evidence>
<evidence type="ECO:0000313" key="17">
    <source>
        <dbReference type="Proteomes" id="UP000317650"/>
    </source>
</evidence>
<feature type="transmembrane region" description="Helical" evidence="14">
    <location>
        <begin position="12"/>
        <end position="34"/>
    </location>
</feature>
<dbReference type="InterPro" id="IPR013083">
    <property type="entry name" value="Znf_RING/FYVE/PHD"/>
</dbReference>
<keyword evidence="9" id="KW-0833">Ubl conjugation pathway</keyword>
<evidence type="ECO:0000256" key="13">
    <source>
        <dbReference type="PROSITE-ProRule" id="PRU00175"/>
    </source>
</evidence>
<evidence type="ECO:0000256" key="1">
    <source>
        <dbReference type="ARBA" id="ARBA00000900"/>
    </source>
</evidence>
<evidence type="ECO:0000256" key="6">
    <source>
        <dbReference type="ARBA" id="ARBA00022692"/>
    </source>
</evidence>
<dbReference type="GO" id="GO:0061630">
    <property type="term" value="F:ubiquitin protein ligase activity"/>
    <property type="evidence" value="ECO:0007669"/>
    <property type="project" value="UniProtKB-EC"/>
</dbReference>
<keyword evidence="6 14" id="KW-0812">Transmembrane</keyword>
<keyword evidence="10" id="KW-0862">Zinc</keyword>
<dbReference type="Proteomes" id="UP000317650">
    <property type="component" value="Chromosome 4"/>
</dbReference>
<evidence type="ECO:0000256" key="8">
    <source>
        <dbReference type="ARBA" id="ARBA00022771"/>
    </source>
</evidence>
<dbReference type="PANTHER" id="PTHR46719">
    <property type="entry name" value="TRANSCRIPTION FACTOR C2H2 FAMILY-RELATED"/>
    <property type="match status" value="1"/>
</dbReference>
<dbReference type="SUPFAM" id="SSF57850">
    <property type="entry name" value="RING/U-box"/>
    <property type="match status" value="2"/>
</dbReference>
<comment type="catalytic activity">
    <reaction evidence="1">
        <text>S-ubiquitinyl-[E2 ubiquitin-conjugating enzyme]-L-cysteine + [acceptor protein]-L-lysine = [E2 ubiquitin-conjugating enzyme]-L-cysteine + N(6)-ubiquitinyl-[acceptor protein]-L-lysine.</text>
        <dbReference type="EC" id="2.3.2.27"/>
    </reaction>
</comment>
<evidence type="ECO:0000256" key="10">
    <source>
        <dbReference type="ARBA" id="ARBA00022833"/>
    </source>
</evidence>
<dbReference type="STRING" id="52838.A0A4S8K9C0"/>
<dbReference type="EC" id="2.3.2.27" evidence="4"/>
<accession>A0A4S8K9C0</accession>
<comment type="caution">
    <text evidence="16">The sequence shown here is derived from an EMBL/GenBank/DDBJ whole genome shotgun (WGS) entry which is preliminary data.</text>
</comment>
<evidence type="ECO:0000256" key="12">
    <source>
        <dbReference type="ARBA" id="ARBA00023136"/>
    </source>
</evidence>
<protein>
    <recommendedName>
        <fullName evidence="4">RING-type E3 ubiquitin transferase</fullName>
        <ecNumber evidence="4">2.3.2.27</ecNumber>
    </recommendedName>
</protein>
<dbReference type="GO" id="GO:0016020">
    <property type="term" value="C:membrane"/>
    <property type="evidence" value="ECO:0007669"/>
    <property type="project" value="UniProtKB-SubCell"/>
</dbReference>
<dbReference type="GO" id="GO:0008270">
    <property type="term" value="F:zinc ion binding"/>
    <property type="evidence" value="ECO:0007669"/>
    <property type="project" value="UniProtKB-KW"/>
</dbReference>
<keyword evidence="17" id="KW-1185">Reference proteome</keyword>
<dbReference type="Pfam" id="PF13639">
    <property type="entry name" value="zf-RING_2"/>
    <property type="match status" value="2"/>
</dbReference>